<organism evidence="9 10">
    <name type="scientific">Thiohalomonas denitrificans</name>
    <dbReference type="NCBI Taxonomy" id="415747"/>
    <lineage>
        <taxon>Bacteria</taxon>
        <taxon>Pseudomonadati</taxon>
        <taxon>Pseudomonadota</taxon>
        <taxon>Gammaproteobacteria</taxon>
        <taxon>Thiohalomonadales</taxon>
        <taxon>Thiohalomonadaceae</taxon>
        <taxon>Thiohalomonas</taxon>
    </lineage>
</organism>
<dbReference type="EC" id="5.2.1.8" evidence="4"/>
<dbReference type="EMBL" id="FMWD01000008">
    <property type="protein sequence ID" value="SCZ64421.1"/>
    <property type="molecule type" value="Genomic_DNA"/>
</dbReference>
<dbReference type="AlphaFoldDB" id="A0A1G5QT55"/>
<comment type="subcellular location">
    <subcellularLocation>
        <location evidence="2">Cytoplasm</location>
    </subcellularLocation>
</comment>
<dbReference type="InterPro" id="IPR046357">
    <property type="entry name" value="PPIase_dom_sf"/>
</dbReference>
<evidence type="ECO:0000256" key="1">
    <source>
        <dbReference type="ARBA" id="ARBA00000971"/>
    </source>
</evidence>
<keyword evidence="6" id="KW-0697">Rotamase</keyword>
<dbReference type="OrthoDB" id="9808891at2"/>
<keyword evidence="8 9" id="KW-0413">Isomerase</keyword>
<sequence length="162" mass="17848">MSEPRVGVNKVVSVTYSILDDQQQVVEQIEVPVSYLHGRDRGLFEPIERALEGKTVGDEVTVQLPAKEGFGEWDPTKSFSDAIENVPPDYRKLGAEAEFENEKGEKLTMVVTHVDEGTVTLDGNHPFAGKDLTFHVTVTDIRDATPEEVAAGDVQERTGTLH</sequence>
<evidence type="ECO:0000256" key="7">
    <source>
        <dbReference type="ARBA" id="ARBA00023186"/>
    </source>
</evidence>
<comment type="similarity">
    <text evidence="3">Belongs to the FKBP-type PPIase family.</text>
</comment>
<evidence type="ECO:0000313" key="10">
    <source>
        <dbReference type="Proteomes" id="UP000199648"/>
    </source>
</evidence>
<dbReference type="PANTHER" id="PTHR47861:SF3">
    <property type="entry name" value="FKBP-TYPE PEPTIDYL-PROLYL CIS-TRANS ISOMERASE SLYD"/>
    <property type="match status" value="1"/>
</dbReference>
<evidence type="ECO:0000256" key="6">
    <source>
        <dbReference type="ARBA" id="ARBA00023110"/>
    </source>
</evidence>
<proteinExistence type="inferred from homology"/>
<dbReference type="SUPFAM" id="SSF54534">
    <property type="entry name" value="FKBP-like"/>
    <property type="match status" value="1"/>
</dbReference>
<dbReference type="RefSeq" id="WP_092998026.1">
    <property type="nucleotide sequence ID" value="NZ_FMWD01000008.1"/>
</dbReference>
<evidence type="ECO:0000313" key="9">
    <source>
        <dbReference type="EMBL" id="SCZ64421.1"/>
    </source>
</evidence>
<name>A0A1G5QT55_9GAMM</name>
<dbReference type="GO" id="GO:0005737">
    <property type="term" value="C:cytoplasm"/>
    <property type="evidence" value="ECO:0007669"/>
    <property type="project" value="UniProtKB-SubCell"/>
</dbReference>
<evidence type="ECO:0000256" key="4">
    <source>
        <dbReference type="ARBA" id="ARBA00013194"/>
    </source>
</evidence>
<evidence type="ECO:0000256" key="3">
    <source>
        <dbReference type="ARBA" id="ARBA00006577"/>
    </source>
</evidence>
<gene>
    <name evidence="9" type="ORF">SAMN03097708_02628</name>
</gene>
<evidence type="ECO:0000256" key="2">
    <source>
        <dbReference type="ARBA" id="ARBA00004496"/>
    </source>
</evidence>
<comment type="catalytic activity">
    <reaction evidence="1">
        <text>[protein]-peptidylproline (omega=180) = [protein]-peptidylproline (omega=0)</text>
        <dbReference type="Rhea" id="RHEA:16237"/>
        <dbReference type="Rhea" id="RHEA-COMP:10747"/>
        <dbReference type="Rhea" id="RHEA-COMP:10748"/>
        <dbReference type="ChEBI" id="CHEBI:83833"/>
        <dbReference type="ChEBI" id="CHEBI:83834"/>
        <dbReference type="EC" id="5.2.1.8"/>
    </reaction>
</comment>
<dbReference type="Gene3D" id="3.10.50.40">
    <property type="match status" value="1"/>
</dbReference>
<keyword evidence="5" id="KW-0963">Cytoplasm</keyword>
<accession>A0A1G5QT55</accession>
<keyword evidence="10" id="KW-1185">Reference proteome</keyword>
<keyword evidence="7" id="KW-0143">Chaperone</keyword>
<dbReference type="STRING" id="415747.SAMN03097708_02628"/>
<dbReference type="PANTHER" id="PTHR47861">
    <property type="entry name" value="FKBP-TYPE PEPTIDYL-PROLYL CIS-TRANS ISOMERASE SLYD"/>
    <property type="match status" value="1"/>
</dbReference>
<reference evidence="9 10" key="1">
    <citation type="submission" date="2016-10" db="EMBL/GenBank/DDBJ databases">
        <authorList>
            <person name="de Groot N.N."/>
        </authorList>
    </citation>
    <scope>NUCLEOTIDE SEQUENCE [LARGE SCALE GENOMIC DNA]</scope>
    <source>
        <strain evidence="9 10">HLD2</strain>
    </source>
</reference>
<evidence type="ECO:0000256" key="5">
    <source>
        <dbReference type="ARBA" id="ARBA00022490"/>
    </source>
</evidence>
<evidence type="ECO:0000256" key="8">
    <source>
        <dbReference type="ARBA" id="ARBA00023235"/>
    </source>
</evidence>
<protein>
    <recommendedName>
        <fullName evidence="4">peptidylprolyl isomerase</fullName>
        <ecNumber evidence="4">5.2.1.8</ecNumber>
    </recommendedName>
</protein>
<dbReference type="Proteomes" id="UP000199648">
    <property type="component" value="Unassembled WGS sequence"/>
</dbReference>
<dbReference type="GO" id="GO:0003755">
    <property type="term" value="F:peptidyl-prolyl cis-trans isomerase activity"/>
    <property type="evidence" value="ECO:0007669"/>
    <property type="project" value="UniProtKB-KW"/>
</dbReference>